<evidence type="ECO:0000313" key="7">
    <source>
        <dbReference type="Proteomes" id="UP001497457"/>
    </source>
</evidence>
<feature type="region of interest" description="Disordered" evidence="4">
    <location>
        <begin position="183"/>
        <end position="305"/>
    </location>
</feature>
<dbReference type="EMBL" id="OZ075119">
    <property type="protein sequence ID" value="CAL5095005.1"/>
    <property type="molecule type" value="Genomic_DNA"/>
</dbReference>
<name>A0ABC9GK27_9POAL</name>
<dbReference type="PANTHER" id="PTHR36479">
    <property type="entry name" value="ULP_PROTEASE DOMAIN-CONTAINING PROTEIN"/>
    <property type="match status" value="1"/>
</dbReference>
<protein>
    <recommendedName>
        <fullName evidence="5">Ubiquitin-like protease family profile domain-containing protein</fullName>
    </recommendedName>
</protein>
<dbReference type="Pfam" id="PF02902">
    <property type="entry name" value="Peptidase_C48"/>
    <property type="match status" value="1"/>
</dbReference>
<sequence>MGTEIINCNLDFGATIFMKQQFGIHQGNQPKILQILEILKGNQNANNKYLRLWTLLAAASLLLPTFSTKVSSRLYSAVSDVTSIPNKNWCELVLRVLRQSQQPGTKKHGFKPCLTLLMTPCKLDSKEYQIQDVVSLFGVTNLSREPLSLILNLTLKPQFTAQDNMFLGRALCLDSFINNQVPQSYGPQPPTANMNQASASGVPHNEEEEQEVEEEEEEEQVEEEDGEELVEEEEEEEQVEEEKEEEQVEEEGEEVHEESSNDERGKEVAEEEESDEEIEELRDEEHVQNQGGQDSNEESKEDAGSFNVEDTDVEVQGNKVNTDLNTLVFISYYAYIQYLTMFIIKLFSHMLSTAKIKMNVLVKLNMGFLSRIKVFRNKLFSKMEVFKHKQHKLMLSTKKHLLTSKQHKEHNTHGSFGNFISLGAQTQQTQAVNCIFDNVDTGDVNSVFEVTQSIKAMDLDTTYTIKSTAEDCEISDDLGFHLASSVSKLKVLKRKGPETVAAQDPVPLEVQYSASPCNVARVLSFNCTSSGSDRGKEKEPTPELDSTSAGPEAAHLTGIMSFDPPSFDLGISDISCQEKHTQEAGSSANHPHVPDVVFVASQSQELAGGNKQTPIEICSQSQEDGMHQRVSKTGPTKRSPYINYSQKLSYDITISERKMYDKIIRYGKCKRSKKNSRLILNYGAVHTRLGDFADSLKPRGELSNETADCMLHILTDKLKMKSRKVLSYRIAIFVMDGQFDRSETKSSFSFDKRLDHYQLIFFPVLEAIPNKPSHWFLIVLNLKASRFEVMDSIRGENDKVLLQNSEKIITTIKSLWKKYHAKSSIDISDFKLLYIDAPKQDSL</sequence>
<dbReference type="Proteomes" id="UP001497457">
    <property type="component" value="Chromosome 9rd"/>
</dbReference>
<dbReference type="Gene3D" id="3.40.395.10">
    <property type="entry name" value="Adenoviral Proteinase, Chain A"/>
    <property type="match status" value="1"/>
</dbReference>
<dbReference type="GO" id="GO:0008233">
    <property type="term" value="F:peptidase activity"/>
    <property type="evidence" value="ECO:0007669"/>
    <property type="project" value="UniProtKB-KW"/>
</dbReference>
<proteinExistence type="inferred from homology"/>
<feature type="domain" description="Ubiquitin-like protease family profile" evidence="5">
    <location>
        <begin position="685"/>
        <end position="843"/>
    </location>
</feature>
<organism evidence="6 7">
    <name type="scientific">Urochloa decumbens</name>
    <dbReference type="NCBI Taxonomy" id="240449"/>
    <lineage>
        <taxon>Eukaryota</taxon>
        <taxon>Viridiplantae</taxon>
        <taxon>Streptophyta</taxon>
        <taxon>Embryophyta</taxon>
        <taxon>Tracheophyta</taxon>
        <taxon>Spermatophyta</taxon>
        <taxon>Magnoliopsida</taxon>
        <taxon>Liliopsida</taxon>
        <taxon>Poales</taxon>
        <taxon>Poaceae</taxon>
        <taxon>PACMAD clade</taxon>
        <taxon>Panicoideae</taxon>
        <taxon>Panicodae</taxon>
        <taxon>Paniceae</taxon>
        <taxon>Melinidinae</taxon>
        <taxon>Urochloa</taxon>
    </lineage>
</organism>
<dbReference type="InterPro" id="IPR038765">
    <property type="entry name" value="Papain-like_cys_pep_sf"/>
</dbReference>
<keyword evidence="2" id="KW-0645">Protease</keyword>
<evidence type="ECO:0000256" key="4">
    <source>
        <dbReference type="SAM" id="MobiDB-lite"/>
    </source>
</evidence>
<feature type="compositionally biased region" description="Acidic residues" evidence="4">
    <location>
        <begin position="206"/>
        <end position="256"/>
    </location>
</feature>
<gene>
    <name evidence="6" type="ORF">URODEC1_LOCUS116163</name>
</gene>
<dbReference type="InterPro" id="IPR003653">
    <property type="entry name" value="Peptidase_C48_C"/>
</dbReference>
<keyword evidence="7" id="KW-1185">Reference proteome</keyword>
<dbReference type="PANTHER" id="PTHR36479:SF10">
    <property type="entry name" value="UBIQUITIN-LIKE PROTEASE FAMILY PROFILE DOMAIN-CONTAINING PROTEIN"/>
    <property type="match status" value="1"/>
</dbReference>
<evidence type="ECO:0000313" key="6">
    <source>
        <dbReference type="EMBL" id="CAL5095005.1"/>
    </source>
</evidence>
<dbReference type="PROSITE" id="PS50600">
    <property type="entry name" value="ULP_PROTEASE"/>
    <property type="match status" value="1"/>
</dbReference>
<dbReference type="AlphaFoldDB" id="A0ABC9GK27"/>
<dbReference type="GO" id="GO:0006508">
    <property type="term" value="P:proteolysis"/>
    <property type="evidence" value="ECO:0007669"/>
    <property type="project" value="UniProtKB-KW"/>
</dbReference>
<accession>A0ABC9GK27</accession>
<evidence type="ECO:0000256" key="1">
    <source>
        <dbReference type="ARBA" id="ARBA00005234"/>
    </source>
</evidence>
<comment type="similarity">
    <text evidence="1">Belongs to the peptidase C48 family.</text>
</comment>
<feature type="compositionally biased region" description="Acidic residues" evidence="4">
    <location>
        <begin position="269"/>
        <end position="282"/>
    </location>
</feature>
<evidence type="ECO:0000256" key="3">
    <source>
        <dbReference type="ARBA" id="ARBA00022801"/>
    </source>
</evidence>
<keyword evidence="3" id="KW-0378">Hydrolase</keyword>
<evidence type="ECO:0000259" key="5">
    <source>
        <dbReference type="PROSITE" id="PS50600"/>
    </source>
</evidence>
<feature type="compositionally biased region" description="Basic and acidic residues" evidence="4">
    <location>
        <begin position="257"/>
        <end position="268"/>
    </location>
</feature>
<feature type="compositionally biased region" description="Polar residues" evidence="4">
    <location>
        <begin position="183"/>
        <end position="199"/>
    </location>
</feature>
<reference evidence="6" key="1">
    <citation type="submission" date="2024-10" db="EMBL/GenBank/DDBJ databases">
        <authorList>
            <person name="Ryan C."/>
        </authorList>
    </citation>
    <scope>NUCLEOTIDE SEQUENCE [LARGE SCALE GENOMIC DNA]</scope>
</reference>
<evidence type="ECO:0000256" key="2">
    <source>
        <dbReference type="ARBA" id="ARBA00022670"/>
    </source>
</evidence>
<feature type="region of interest" description="Disordered" evidence="4">
    <location>
        <begin position="529"/>
        <end position="551"/>
    </location>
</feature>
<dbReference type="SUPFAM" id="SSF54001">
    <property type="entry name" value="Cysteine proteinases"/>
    <property type="match status" value="1"/>
</dbReference>